<feature type="transmembrane region" description="Helical" evidence="7">
    <location>
        <begin position="46"/>
        <end position="69"/>
    </location>
</feature>
<accession>A0ABV6GMY8</accession>
<keyword evidence="6 7" id="KW-0472">Membrane</keyword>
<dbReference type="RefSeq" id="WP_378938738.1">
    <property type="nucleotide sequence ID" value="NZ_JBHLVO010000036.1"/>
</dbReference>
<proteinExistence type="predicted"/>
<feature type="transmembrane region" description="Helical" evidence="7">
    <location>
        <begin position="271"/>
        <end position="289"/>
    </location>
</feature>
<feature type="transmembrane region" description="Helical" evidence="7">
    <location>
        <begin position="7"/>
        <end position="34"/>
    </location>
</feature>
<feature type="transmembrane region" description="Helical" evidence="7">
    <location>
        <begin position="358"/>
        <end position="380"/>
    </location>
</feature>
<feature type="domain" description="Major facilitator superfamily (MFS) profile" evidence="8">
    <location>
        <begin position="8"/>
        <end position="380"/>
    </location>
</feature>
<dbReference type="PANTHER" id="PTHR43124">
    <property type="entry name" value="PURINE EFFLUX PUMP PBUE"/>
    <property type="match status" value="1"/>
</dbReference>
<dbReference type="Proteomes" id="UP001589854">
    <property type="component" value="Unassembled WGS sequence"/>
</dbReference>
<feature type="transmembrane region" description="Helical" evidence="7">
    <location>
        <begin position="107"/>
        <end position="124"/>
    </location>
</feature>
<evidence type="ECO:0000313" key="10">
    <source>
        <dbReference type="Proteomes" id="UP001589854"/>
    </source>
</evidence>
<dbReference type="InterPro" id="IPR050189">
    <property type="entry name" value="MFS_Efflux_Transporters"/>
</dbReference>
<feature type="transmembrane region" description="Helical" evidence="7">
    <location>
        <begin position="295"/>
        <end position="318"/>
    </location>
</feature>
<keyword evidence="10" id="KW-1185">Reference proteome</keyword>
<organism evidence="9 10">
    <name type="scientific">Metabacillus herbersteinensis</name>
    <dbReference type="NCBI Taxonomy" id="283816"/>
    <lineage>
        <taxon>Bacteria</taxon>
        <taxon>Bacillati</taxon>
        <taxon>Bacillota</taxon>
        <taxon>Bacilli</taxon>
        <taxon>Bacillales</taxon>
        <taxon>Bacillaceae</taxon>
        <taxon>Metabacillus</taxon>
    </lineage>
</organism>
<feature type="transmembrane region" description="Helical" evidence="7">
    <location>
        <begin position="136"/>
        <end position="156"/>
    </location>
</feature>
<evidence type="ECO:0000256" key="7">
    <source>
        <dbReference type="SAM" id="Phobius"/>
    </source>
</evidence>
<name>A0ABV6GMY8_9BACI</name>
<evidence type="ECO:0000259" key="8">
    <source>
        <dbReference type="PROSITE" id="PS50850"/>
    </source>
</evidence>
<dbReference type="PANTHER" id="PTHR43124:SF3">
    <property type="entry name" value="CHLORAMPHENICOL EFFLUX PUMP RV0191"/>
    <property type="match status" value="1"/>
</dbReference>
<feature type="transmembrane region" description="Helical" evidence="7">
    <location>
        <begin position="76"/>
        <end position="101"/>
    </location>
</feature>
<comment type="subcellular location">
    <subcellularLocation>
        <location evidence="1">Cell membrane</location>
        <topology evidence="1">Multi-pass membrane protein</topology>
    </subcellularLocation>
</comment>
<protein>
    <submittedName>
        <fullName evidence="9">MFS transporter</fullName>
    </submittedName>
</protein>
<evidence type="ECO:0000256" key="2">
    <source>
        <dbReference type="ARBA" id="ARBA00022448"/>
    </source>
</evidence>
<evidence type="ECO:0000256" key="3">
    <source>
        <dbReference type="ARBA" id="ARBA00022475"/>
    </source>
</evidence>
<feature type="transmembrane region" description="Helical" evidence="7">
    <location>
        <begin position="238"/>
        <end position="259"/>
    </location>
</feature>
<sequence>MAKRNNLIILILTIGVFGIINTEMGVIGILPLIADHFQVSVSKAGWFVSLFALAVAISGPTMPLLFSGINRKTAMLLVLGVFVLGNIVSIFASNFTIALIARVIPAFFHPIYCSMAFTLAATSVSKEEAPKAVSKVIMGVSAGMVLGVPVTTFIANSTSLEMAMSFFAIVNAIVFIATLLFVPSMPVTERLSYGAQLIVLKKSITWLSIAAVIFINSAIFGVYSYLAEYLEIITNMSWKTISLMLVIYGAANIIGNIVAGKLLTKNAVKSAASFPFALGAVYIVLFSLGQFTVPMAFIILVWGILAGIGTNIAQYWITSAAPEAPDFANGLFLTSTNLGTTIGTAVGGLFISGIGTQYVVLGGLLSLILSSVCILLRNYIYSPAKQLSR</sequence>
<dbReference type="CDD" id="cd17324">
    <property type="entry name" value="MFS_NepI_like"/>
    <property type="match status" value="1"/>
</dbReference>
<evidence type="ECO:0000256" key="4">
    <source>
        <dbReference type="ARBA" id="ARBA00022692"/>
    </source>
</evidence>
<dbReference type="Pfam" id="PF07690">
    <property type="entry name" value="MFS_1"/>
    <property type="match status" value="1"/>
</dbReference>
<dbReference type="InterPro" id="IPR020846">
    <property type="entry name" value="MFS_dom"/>
</dbReference>
<evidence type="ECO:0000313" key="9">
    <source>
        <dbReference type="EMBL" id="MFC0274464.1"/>
    </source>
</evidence>
<dbReference type="Gene3D" id="1.20.1250.20">
    <property type="entry name" value="MFS general substrate transporter like domains"/>
    <property type="match status" value="2"/>
</dbReference>
<dbReference type="InterPro" id="IPR036259">
    <property type="entry name" value="MFS_trans_sf"/>
</dbReference>
<keyword evidence="3" id="KW-1003">Cell membrane</keyword>
<dbReference type="EMBL" id="JBHLVO010000036">
    <property type="protein sequence ID" value="MFC0274464.1"/>
    <property type="molecule type" value="Genomic_DNA"/>
</dbReference>
<dbReference type="SUPFAM" id="SSF103473">
    <property type="entry name" value="MFS general substrate transporter"/>
    <property type="match status" value="1"/>
</dbReference>
<evidence type="ECO:0000256" key="5">
    <source>
        <dbReference type="ARBA" id="ARBA00022989"/>
    </source>
</evidence>
<evidence type="ECO:0000256" key="1">
    <source>
        <dbReference type="ARBA" id="ARBA00004651"/>
    </source>
</evidence>
<comment type="caution">
    <text evidence="9">The sequence shown here is derived from an EMBL/GenBank/DDBJ whole genome shotgun (WGS) entry which is preliminary data.</text>
</comment>
<keyword evidence="4 7" id="KW-0812">Transmembrane</keyword>
<feature type="transmembrane region" description="Helical" evidence="7">
    <location>
        <begin position="330"/>
        <end position="352"/>
    </location>
</feature>
<evidence type="ECO:0000256" key="6">
    <source>
        <dbReference type="ARBA" id="ARBA00023136"/>
    </source>
</evidence>
<keyword evidence="5 7" id="KW-1133">Transmembrane helix</keyword>
<feature type="transmembrane region" description="Helical" evidence="7">
    <location>
        <begin position="162"/>
        <end position="182"/>
    </location>
</feature>
<keyword evidence="2" id="KW-0813">Transport</keyword>
<gene>
    <name evidence="9" type="ORF">ACFFIX_24330</name>
</gene>
<reference evidence="9 10" key="1">
    <citation type="submission" date="2024-09" db="EMBL/GenBank/DDBJ databases">
        <authorList>
            <person name="Sun Q."/>
            <person name="Mori K."/>
        </authorList>
    </citation>
    <scope>NUCLEOTIDE SEQUENCE [LARGE SCALE GENOMIC DNA]</scope>
    <source>
        <strain evidence="9 10">CCM 7228</strain>
    </source>
</reference>
<dbReference type="InterPro" id="IPR011701">
    <property type="entry name" value="MFS"/>
</dbReference>
<dbReference type="PROSITE" id="PS50850">
    <property type="entry name" value="MFS"/>
    <property type="match status" value="1"/>
</dbReference>
<feature type="transmembrane region" description="Helical" evidence="7">
    <location>
        <begin position="203"/>
        <end position="226"/>
    </location>
</feature>